<dbReference type="RefSeq" id="WP_042827552.1">
    <property type="nucleotide sequence ID" value="NZ_JAVRNW010000001.1"/>
</dbReference>
<name>A0A4Z8YT14_SALET</name>
<comment type="caution">
    <text evidence="3">The sequence shown here is derived from an EMBL/GenBank/DDBJ whole genome shotgun (WGS) entry which is preliminary data.</text>
</comment>
<dbReference type="EMBL" id="AAHNMO010000043">
    <property type="protein sequence ID" value="EBY2251061.1"/>
    <property type="molecule type" value="Genomic_DNA"/>
</dbReference>
<reference evidence="2" key="2">
    <citation type="submission" date="2019-03" db="EMBL/GenBank/DDBJ databases">
        <authorList>
            <person name="Ashton P.M."/>
            <person name="Dallman T."/>
            <person name="Nair S."/>
            <person name="De Pinna E."/>
            <person name="Peters T."/>
            <person name="Grant K."/>
        </authorList>
    </citation>
    <scope>NUCLEOTIDE SEQUENCE</scope>
    <source>
        <strain evidence="2">266955</strain>
        <strain evidence="1">391740</strain>
    </source>
</reference>
<organism evidence="3 4">
    <name type="scientific">Salmonella enterica subsp. enterica serovar Bareilly</name>
    <dbReference type="NCBI Taxonomy" id="58096"/>
    <lineage>
        <taxon>Bacteria</taxon>
        <taxon>Pseudomonadati</taxon>
        <taxon>Pseudomonadota</taxon>
        <taxon>Gammaproteobacteria</taxon>
        <taxon>Enterobacterales</taxon>
        <taxon>Enterobacteriaceae</taxon>
        <taxon>Salmonella</taxon>
    </lineage>
</organism>
<evidence type="ECO:0000313" key="1">
    <source>
        <dbReference type="EMBL" id="EBY2251061.1"/>
    </source>
</evidence>
<protein>
    <submittedName>
        <fullName evidence="3">Uncharacterized protein</fullName>
    </submittedName>
</protein>
<dbReference type="AlphaFoldDB" id="A0A4Z8YT14"/>
<reference evidence="3" key="3">
    <citation type="submission" date="2019-07" db="EMBL/GenBank/DDBJ databases">
        <authorList>
            <person name="Diemert S.A."/>
            <person name="Yan T."/>
        </authorList>
    </citation>
    <scope>NUCLEOTIDE SEQUENCE</scope>
    <source>
        <strain evidence="3">HIY0301</strain>
    </source>
</reference>
<dbReference type="Proteomes" id="UP000319840">
    <property type="component" value="Unassembled WGS sequence"/>
</dbReference>
<sequence length="111" mass="12687">MTTITNNKQDLDAALDFDLFEGDFGTPFDTELSNKIVTSRGEYKCHICAGEILKGENHRSTTWKFDGELMSYRCCNECCMAMVKSVNCEYEEDDPIEARYALGHQRRGWAV</sequence>
<accession>A0A4Z8YT14</accession>
<reference evidence="3 4" key="1">
    <citation type="journal article" date="2019" name="Appl. Environ. Microbiol.">
        <title>Clinically Unreported Salmonellosis Outbreak Detected via Comparative Genomic Analysis of Municipal Wastewater Salmonella Isolates.</title>
        <authorList>
            <person name="Diemert S."/>
            <person name="Yan T."/>
        </authorList>
    </citation>
    <scope>NUCLEOTIDE SEQUENCE [LARGE SCALE GENOMIC DNA]</scope>
    <source>
        <strain evidence="3 4">HIY0301</strain>
    </source>
</reference>
<evidence type="ECO:0000313" key="2">
    <source>
        <dbReference type="EMBL" id="ECB7121402.1"/>
    </source>
</evidence>
<gene>
    <name evidence="1" type="ORF">DU824_19500</name>
    <name evidence="2" type="ORF">E0965_09895</name>
    <name evidence="3" type="ORF">FG767_13525</name>
</gene>
<evidence type="ECO:0000313" key="3">
    <source>
        <dbReference type="EMBL" id="TSE99097.1"/>
    </source>
</evidence>
<proteinExistence type="predicted"/>
<dbReference type="EMBL" id="VLQD01000009">
    <property type="protein sequence ID" value="TSE99097.1"/>
    <property type="molecule type" value="Genomic_DNA"/>
</dbReference>
<dbReference type="EMBL" id="AAHYLM010000006">
    <property type="protein sequence ID" value="ECB7121402.1"/>
    <property type="molecule type" value="Genomic_DNA"/>
</dbReference>
<evidence type="ECO:0000313" key="4">
    <source>
        <dbReference type="Proteomes" id="UP000319840"/>
    </source>
</evidence>